<dbReference type="InterPro" id="IPR036770">
    <property type="entry name" value="Ankyrin_rpt-contain_sf"/>
</dbReference>
<evidence type="ECO:0000313" key="2">
    <source>
        <dbReference type="Proteomes" id="UP001054902"/>
    </source>
</evidence>
<accession>A0AAD3CR77</accession>
<dbReference type="Gene3D" id="1.25.40.20">
    <property type="entry name" value="Ankyrin repeat-containing domain"/>
    <property type="match status" value="1"/>
</dbReference>
<name>A0AAD3CR77_9STRA</name>
<dbReference type="EMBL" id="BLLK01000038">
    <property type="protein sequence ID" value="GFH49365.1"/>
    <property type="molecule type" value="Genomic_DNA"/>
</dbReference>
<reference evidence="1 2" key="1">
    <citation type="journal article" date="2021" name="Sci. Rep.">
        <title>The genome of the diatom Chaetoceros tenuissimus carries an ancient integrated fragment of an extant virus.</title>
        <authorList>
            <person name="Hongo Y."/>
            <person name="Kimura K."/>
            <person name="Takaki Y."/>
            <person name="Yoshida Y."/>
            <person name="Baba S."/>
            <person name="Kobayashi G."/>
            <person name="Nagasaki K."/>
            <person name="Hano T."/>
            <person name="Tomaru Y."/>
        </authorList>
    </citation>
    <scope>NUCLEOTIDE SEQUENCE [LARGE SCALE GENOMIC DNA]</scope>
    <source>
        <strain evidence="1 2">NIES-3715</strain>
    </source>
</reference>
<proteinExistence type="predicted"/>
<protein>
    <recommendedName>
        <fullName evidence="3">Ankyrin repeat protein</fullName>
    </recommendedName>
</protein>
<sequence>MALENLHNRKRTISEDMNSMITPLLQHMGFNDLNQDPATAVANWAQVEARLYRHSEEASCLFGICYPLNLALANSSTPPPARVIRNLIDCYPQALTVEDFGGACRSKHTSGEVLKVLMDAYPFEQRTSLVKRWDLDWIACNDNKDAARMLIHNCSAAKPSNFKEWREMRPSSHTFWFKLLMEEKSNVVSFQNIKNERLLQFFILHGNLEIVTLILDKYPTLIAEKSHRSNYSAQYPIHTALASSKDNRPWHNRSQIVELLLQRGIRHNIEACGGLYLNDSSCSALSHILNSALNCPFDDPERNRCLQICLRYAYMEAFKKKPHEVDVDIPILHASIGIVRTSTFDKILEKYGSCTFQKDKKGRTALFHYISVITERPEEGYVATNQILKEQKEMQEMENGIDARQLEAVARAARRDADNNRNFDRPDLELLAQNLWDRERDLMSNEEFEDQRILYNEERPNSLRRLVEFLEANRNENEAEAQPQNENQVQANAGNEAAVAEDNQDIVEPADAMVDNDAVEPANQDPAVEEEGGLPRLIPRPQNVNERAAHVRRMFMRQRLARAAIEDDIMMEDAAENDFLRGDARHPADQRRIPALRQMQRLRRLRLHARDRLNILLDDDLDDFINVMREPNGDHFHVNHEMSTRVRAFIRERNVELDKLAEESVEKSYFEYIRNKLLSKEVQETGELLSCADIPDHSGRYPLHEAAERGTSTKQGFFEILNANAEVVSEPCGACGLYPFALYASNPKSNLTTAYSLLLEYPTVTEFLLEQRKA</sequence>
<dbReference type="AlphaFoldDB" id="A0AAD3CR77"/>
<gene>
    <name evidence="1" type="ORF">CTEN210_05841</name>
</gene>
<evidence type="ECO:0000313" key="1">
    <source>
        <dbReference type="EMBL" id="GFH49365.1"/>
    </source>
</evidence>
<comment type="caution">
    <text evidence="1">The sequence shown here is derived from an EMBL/GenBank/DDBJ whole genome shotgun (WGS) entry which is preliminary data.</text>
</comment>
<evidence type="ECO:0008006" key="3">
    <source>
        <dbReference type="Google" id="ProtNLM"/>
    </source>
</evidence>
<dbReference type="SUPFAM" id="SSF48403">
    <property type="entry name" value="Ankyrin repeat"/>
    <property type="match status" value="1"/>
</dbReference>
<dbReference type="Proteomes" id="UP001054902">
    <property type="component" value="Unassembled WGS sequence"/>
</dbReference>
<organism evidence="1 2">
    <name type="scientific">Chaetoceros tenuissimus</name>
    <dbReference type="NCBI Taxonomy" id="426638"/>
    <lineage>
        <taxon>Eukaryota</taxon>
        <taxon>Sar</taxon>
        <taxon>Stramenopiles</taxon>
        <taxon>Ochrophyta</taxon>
        <taxon>Bacillariophyta</taxon>
        <taxon>Coscinodiscophyceae</taxon>
        <taxon>Chaetocerotophycidae</taxon>
        <taxon>Chaetocerotales</taxon>
        <taxon>Chaetocerotaceae</taxon>
        <taxon>Chaetoceros</taxon>
    </lineage>
</organism>
<keyword evidence="2" id="KW-1185">Reference proteome</keyword>